<feature type="domain" description="Erythromycin biosynthesis protein CIII-like C-terminal" evidence="1">
    <location>
        <begin position="359"/>
        <end position="443"/>
    </location>
</feature>
<evidence type="ECO:0000313" key="3">
    <source>
        <dbReference type="Proteomes" id="UP000294003"/>
    </source>
</evidence>
<keyword evidence="3" id="KW-1185">Reference proteome</keyword>
<evidence type="ECO:0000259" key="1">
    <source>
        <dbReference type="Pfam" id="PF06722"/>
    </source>
</evidence>
<dbReference type="PANTHER" id="PTHR21015">
    <property type="entry name" value="UDP-N-ACETYLGLUCOSAMINE--N-ACETYLMURAMYL-(PENTAPEPTIDE) PYROPHOSPHORYL-UNDECAPRENOL N-ACETYLGLUCOSAMINE TRANSFERASE 1"/>
    <property type="match status" value="1"/>
</dbReference>
<dbReference type="Proteomes" id="UP000294003">
    <property type="component" value="Unassembled WGS sequence"/>
</dbReference>
<comment type="caution">
    <text evidence="2">The sequence shown here is derived from an EMBL/GenBank/DDBJ whole genome shotgun (WGS) entry which is preliminary data.</text>
</comment>
<gene>
    <name evidence="2" type="ORF">DL762_009460</name>
</gene>
<dbReference type="EMBL" id="QJNS01000496">
    <property type="protein sequence ID" value="RYO77130.1"/>
    <property type="molecule type" value="Genomic_DNA"/>
</dbReference>
<sequence>MTTADSANGRPFVLIVSHALTGHLAPMIRIASALHARDWPVSFLGPTTHRSRIEASGAVFFPLRGDADLDDKLYYERPPTADYGSLPWWERVLVDLERQCVAPLATQWECVKAALEALRARDPARRVLVLAEAFFLGVLPLRHGAPLPAGIGRPRSICVSVTVPAIRSRDLPPFGYPFPFDTTPEGRARNARLWERSWARRAASLTALLESKMREAGVTRAVDEVFLSGGNYTCHERILQLGVPGFEYPRSDWPPGFRFAGLVQGPPRGRGSGSQTATVAQAKEPDFPWWPELVANSALERGDPRRRKVVVVTQGTVETNPRDLVMPTIEAFAGSQHSDRVLVVAILGWKDASLAPFANTQQLPANARVADYLSYDAVLAHADAWVHNGGFGAVGHGVAHGVPQVVAGEGMDKTENARRVAWCGAGVDMGTARPTAEAVREAV</sequence>
<accession>A0ABY0GTB7</accession>
<dbReference type="Gene3D" id="3.40.50.2000">
    <property type="entry name" value="Glycogen Phosphorylase B"/>
    <property type="match status" value="2"/>
</dbReference>
<reference evidence="2 3" key="1">
    <citation type="submission" date="2018-06" db="EMBL/GenBank/DDBJ databases">
        <title>Complete Genomes of Monosporascus.</title>
        <authorList>
            <person name="Robinson A.J."/>
            <person name="Natvig D.O."/>
        </authorList>
    </citation>
    <scope>NUCLEOTIDE SEQUENCE [LARGE SCALE GENOMIC DNA]</scope>
    <source>
        <strain evidence="2 3">CBS 609.92</strain>
    </source>
</reference>
<dbReference type="Pfam" id="PF06722">
    <property type="entry name" value="EryCIII-like_C"/>
    <property type="match status" value="1"/>
</dbReference>
<proteinExistence type="predicted"/>
<name>A0ABY0GTB7_9PEZI</name>
<protein>
    <recommendedName>
        <fullName evidence="1">Erythromycin biosynthesis protein CIII-like C-terminal domain-containing protein</fullName>
    </recommendedName>
</protein>
<dbReference type="SUPFAM" id="SSF53756">
    <property type="entry name" value="UDP-Glycosyltransferase/glycogen phosphorylase"/>
    <property type="match status" value="1"/>
</dbReference>
<dbReference type="InterPro" id="IPR010610">
    <property type="entry name" value="EryCIII-like_C"/>
</dbReference>
<dbReference type="PANTHER" id="PTHR21015:SF22">
    <property type="entry name" value="GLYCOSYLTRANSFERASE"/>
    <property type="match status" value="1"/>
</dbReference>
<organism evidence="2 3">
    <name type="scientific">Monosporascus cannonballus</name>
    <dbReference type="NCBI Taxonomy" id="155416"/>
    <lineage>
        <taxon>Eukaryota</taxon>
        <taxon>Fungi</taxon>
        <taxon>Dikarya</taxon>
        <taxon>Ascomycota</taxon>
        <taxon>Pezizomycotina</taxon>
        <taxon>Sordariomycetes</taxon>
        <taxon>Xylariomycetidae</taxon>
        <taxon>Xylariales</taxon>
        <taxon>Xylariales incertae sedis</taxon>
        <taxon>Monosporascus</taxon>
    </lineage>
</organism>
<evidence type="ECO:0000313" key="2">
    <source>
        <dbReference type="EMBL" id="RYO77130.1"/>
    </source>
</evidence>